<feature type="compositionally biased region" description="Polar residues" evidence="1">
    <location>
        <begin position="87"/>
        <end position="99"/>
    </location>
</feature>
<dbReference type="Proteomes" id="UP001497453">
    <property type="component" value="Chromosome 5"/>
</dbReference>
<evidence type="ECO:0000256" key="1">
    <source>
        <dbReference type="SAM" id="MobiDB-lite"/>
    </source>
</evidence>
<proteinExistence type="predicted"/>
<feature type="compositionally biased region" description="Basic residues" evidence="1">
    <location>
        <begin position="68"/>
        <end position="82"/>
    </location>
</feature>
<protein>
    <recommendedName>
        <fullName evidence="4">F-box domain-containing protein</fullName>
    </recommendedName>
</protein>
<feature type="region of interest" description="Disordered" evidence="1">
    <location>
        <begin position="35"/>
        <end position="173"/>
    </location>
</feature>
<evidence type="ECO:0000313" key="2">
    <source>
        <dbReference type="EMBL" id="CAL1708558.1"/>
    </source>
</evidence>
<feature type="compositionally biased region" description="Basic and acidic residues" evidence="1">
    <location>
        <begin position="158"/>
        <end position="169"/>
    </location>
</feature>
<reference evidence="3" key="1">
    <citation type="submission" date="2024-04" db="EMBL/GenBank/DDBJ databases">
        <authorList>
            <person name="Shaw F."/>
            <person name="Minotto A."/>
        </authorList>
    </citation>
    <scope>NUCLEOTIDE SEQUENCE [LARGE SCALE GENOMIC DNA]</scope>
</reference>
<evidence type="ECO:0008006" key="4">
    <source>
        <dbReference type="Google" id="ProtNLM"/>
    </source>
</evidence>
<accession>A0ABP1DL28</accession>
<name>A0ABP1DL28_9APHY</name>
<sequence>MSNLPPQSPGPEDTGIIIRDIPSYHAVHAVELSEASADVQNNQHLPDTKSTPLRPIKGSAAEVESAKPHAHGNNRRDAKRIRLKDTGCTQGGQQASSSDRVLRSRKRALDKDQDKDAAGSKRSSSKVSKNHRANKRARVQTSKQKEKQTAVENSKGSGGREGDEPDRNADIGGNAGKELLLPVELHALILEQLWDNTKVYCRDVRALCASALTCSRWRQAARPHIFRSLTLKDHARLDDLADIMSANPKVREWIRKVRLVGSWPYFDDRHSGITFEQVKQQQRGRDLWIFQFPSIALPNIKVLELSDFAYLSTCPDDCHAFGQWLHRLASLESIEVLNMFHCAMEQDSMSALIRAFPRLIDLTQGQRSMFFSQDTTILGYADPMSFLGEELIEIVVPPIPSVLLGTVTIDHPVTEDIVAFFGLAGDTGFPLYDTAYSVLPAHHSASSAPVYTAIHPPAQLQHLRLDNNDGPEALDFRLLISSGSVLLADLSRTLKSLCIGVCVEFLSAAAFVAGLGDAPALERLELLIGQEPPFFIKNSLDISNLSKLKTLVLRFVGLNDDIINALHRKLSQLNAQHLQELVFRCDFQGDVGSVGKIRDYLATKEFEKLKVFRVEIVNHQVPFAELRKGVEKLFPIMVERDILQVIEYE</sequence>
<gene>
    <name evidence="2" type="ORF">GFSPODELE1_LOCUS6906</name>
</gene>
<feature type="compositionally biased region" description="Polar residues" evidence="1">
    <location>
        <begin position="38"/>
        <end position="51"/>
    </location>
</feature>
<feature type="compositionally biased region" description="Basic residues" evidence="1">
    <location>
        <begin position="128"/>
        <end position="138"/>
    </location>
</feature>
<dbReference type="Gene3D" id="3.80.10.10">
    <property type="entry name" value="Ribonuclease Inhibitor"/>
    <property type="match status" value="1"/>
</dbReference>
<dbReference type="SUPFAM" id="SSF52047">
    <property type="entry name" value="RNI-like"/>
    <property type="match status" value="1"/>
</dbReference>
<feature type="compositionally biased region" description="Basic and acidic residues" evidence="1">
    <location>
        <begin position="107"/>
        <end position="119"/>
    </location>
</feature>
<keyword evidence="3" id="KW-1185">Reference proteome</keyword>
<evidence type="ECO:0000313" key="3">
    <source>
        <dbReference type="Proteomes" id="UP001497453"/>
    </source>
</evidence>
<dbReference type="EMBL" id="OZ037948">
    <property type="protein sequence ID" value="CAL1708558.1"/>
    <property type="molecule type" value="Genomic_DNA"/>
</dbReference>
<dbReference type="InterPro" id="IPR032675">
    <property type="entry name" value="LRR_dom_sf"/>
</dbReference>
<organism evidence="2 3">
    <name type="scientific">Somion occarium</name>
    <dbReference type="NCBI Taxonomy" id="3059160"/>
    <lineage>
        <taxon>Eukaryota</taxon>
        <taxon>Fungi</taxon>
        <taxon>Dikarya</taxon>
        <taxon>Basidiomycota</taxon>
        <taxon>Agaricomycotina</taxon>
        <taxon>Agaricomycetes</taxon>
        <taxon>Polyporales</taxon>
        <taxon>Cerrenaceae</taxon>
        <taxon>Somion</taxon>
    </lineage>
</organism>